<protein>
    <submittedName>
        <fullName evidence="2">C1 family peptidase</fullName>
    </submittedName>
</protein>
<dbReference type="Pfam" id="PF00112">
    <property type="entry name" value="Peptidase_C1"/>
    <property type="match status" value="1"/>
</dbReference>
<dbReference type="CDD" id="cd02619">
    <property type="entry name" value="Peptidase_C1"/>
    <property type="match status" value="1"/>
</dbReference>
<comment type="caution">
    <text evidence="2">The sequence shown here is derived from an EMBL/GenBank/DDBJ whole genome shotgun (WGS) entry which is preliminary data.</text>
</comment>
<dbReference type="Proteomes" id="UP001273935">
    <property type="component" value="Unassembled WGS sequence"/>
</dbReference>
<reference evidence="2 4" key="1">
    <citation type="submission" date="2023-10" db="EMBL/GenBank/DDBJ databases">
        <title>Pseudomonas otitidis isolated from a paediatric patient with cystic fibrosis in Chile.</title>
        <authorList>
            <person name="Amsteins-Romero L."/>
            <person name="Opazo-Capurro A."/>
            <person name="Matus-Kohler M."/>
            <person name="Gonzalez-Rocha G."/>
        </authorList>
    </citation>
    <scope>NUCLEOTIDE SEQUENCE [LARGE SCALE GENOMIC DNA]</scope>
    <source>
        <strain evidence="2 4">P-714</strain>
    </source>
</reference>
<dbReference type="InterPro" id="IPR000668">
    <property type="entry name" value="Peptidase_C1A_C"/>
</dbReference>
<gene>
    <name evidence="2" type="ORF">R0G64_07600</name>
    <name evidence="3" type="ORF">R0G64_07635</name>
</gene>
<dbReference type="RefSeq" id="WP_309042739.1">
    <property type="nucleotide sequence ID" value="NZ_CP133395.1"/>
</dbReference>
<dbReference type="InterPro" id="IPR038765">
    <property type="entry name" value="Papain-like_cys_pep_sf"/>
</dbReference>
<dbReference type="EMBL" id="JAWJUL010000021">
    <property type="protein sequence ID" value="MDV3439300.1"/>
    <property type="molecule type" value="Genomic_DNA"/>
</dbReference>
<sequence>MLAKNLGGYVAQGLILDQGQEGACTGFGLACVANYLLWLRHLSLGDKGTFHAVSARMFYELARRYDEWPGDDYEGSSCRGALKAWHKHGVCSDMLWPYSAGRFVRPAKGWDADALSRPLGVYYRIGCHSIVDLQAAITEVGAIYVSAKVHNGWADLARKRAVKPPARHADLPIIQVVSNPGSKGGHAFALVGYDERGFVVQNSWGRNWGASGFAILPYEDWSMNCTDAWACALGVPQRVASGQVQVGASAFRVGAGRSLLSIDRAGSSPFNPPDDPWPFNHEFLNPDYRPLSTEQAYRMTLVTGNDGEIVPTDFTRAVSDRMGLVSEIVVERPLAWAKGRKGPLKLLVYAHGGLNSQDESIQRIRVLAPCFLANGIYPVFLTWKTGPVETLSSMLEDWFARAWGDRSNLATGIWEALSEAKDRAIEATASLLGSGVWRQMRDNARDSTLPGHGLNLLASALVTLVGKREPGGVEIHLVGHSAGSILLGHLLDCLRSEKKPAKVTSCELFAAACSSSFALTHYVGAQQAGVLNMNDLFLDVLSDVNEKSDGLPSPSAALYGKSLLYLVSRALEDVRKQPLLGMERALLPAFANDAEQWNAASLAAIKAWQHQWQMTPGHLNVVSTPWITTTRKGHRMQATHGSFDNNITLMAGLIERVAGKSLVSDLEWLDY</sequence>
<dbReference type="Gene3D" id="3.90.70.10">
    <property type="entry name" value="Cysteine proteinases"/>
    <property type="match status" value="1"/>
</dbReference>
<evidence type="ECO:0000313" key="2">
    <source>
        <dbReference type="EMBL" id="MDV3439293.1"/>
    </source>
</evidence>
<dbReference type="SUPFAM" id="SSF53474">
    <property type="entry name" value="alpha/beta-Hydrolases"/>
    <property type="match status" value="1"/>
</dbReference>
<evidence type="ECO:0000313" key="3">
    <source>
        <dbReference type="EMBL" id="MDV3439300.1"/>
    </source>
</evidence>
<dbReference type="SUPFAM" id="SSF54001">
    <property type="entry name" value="Cysteine proteinases"/>
    <property type="match status" value="1"/>
</dbReference>
<accession>A0ABU3XMX3</accession>
<evidence type="ECO:0000313" key="4">
    <source>
        <dbReference type="Proteomes" id="UP001273935"/>
    </source>
</evidence>
<organism evidence="2 4">
    <name type="scientific">Metapseudomonas otitidis</name>
    <dbReference type="NCBI Taxonomy" id="319939"/>
    <lineage>
        <taxon>Bacteria</taxon>
        <taxon>Pseudomonadati</taxon>
        <taxon>Pseudomonadota</taxon>
        <taxon>Gammaproteobacteria</taxon>
        <taxon>Pseudomonadales</taxon>
        <taxon>Pseudomonadaceae</taxon>
        <taxon>Metapseudomonas</taxon>
    </lineage>
</organism>
<name>A0ABU3XMX3_9GAMM</name>
<evidence type="ECO:0000259" key="1">
    <source>
        <dbReference type="Pfam" id="PF00112"/>
    </source>
</evidence>
<dbReference type="EMBL" id="JAWJUL010000021">
    <property type="protein sequence ID" value="MDV3439293.1"/>
    <property type="molecule type" value="Genomic_DNA"/>
</dbReference>
<proteinExistence type="predicted"/>
<dbReference type="InterPro" id="IPR029058">
    <property type="entry name" value="AB_hydrolase_fold"/>
</dbReference>
<keyword evidence="4" id="KW-1185">Reference proteome</keyword>
<feature type="domain" description="Peptidase C1A papain C-terminal" evidence="1">
    <location>
        <begin position="177"/>
        <end position="215"/>
    </location>
</feature>